<dbReference type="Pfam" id="PF09937">
    <property type="entry name" value="DUF2169"/>
    <property type="match status" value="1"/>
</dbReference>
<dbReference type="eggNOG" id="COG5351">
    <property type="taxonomic scope" value="Bacteria"/>
</dbReference>
<dbReference type="KEGG" id="azo:azo3877"/>
<organism evidence="2 3">
    <name type="scientific">Azoarcus sp. (strain BH72)</name>
    <dbReference type="NCBI Taxonomy" id="418699"/>
    <lineage>
        <taxon>Bacteria</taxon>
        <taxon>Pseudomonadati</taxon>
        <taxon>Pseudomonadota</taxon>
        <taxon>Betaproteobacteria</taxon>
        <taxon>Rhodocyclales</taxon>
        <taxon>Zoogloeaceae</taxon>
        <taxon>Azoarcus</taxon>
    </lineage>
</organism>
<gene>
    <name evidence="2" type="ordered locus">azo3877</name>
</gene>
<dbReference type="RefSeq" id="WP_011767599.1">
    <property type="nucleotide sequence ID" value="NC_008702.1"/>
</dbReference>
<dbReference type="HOGENOM" id="CLU_045796_0_0_4"/>
<dbReference type="AlphaFoldDB" id="A1KCD7"/>
<accession>A1KCD7</accession>
<evidence type="ECO:0000259" key="1">
    <source>
        <dbReference type="Pfam" id="PF09937"/>
    </source>
</evidence>
<dbReference type="EMBL" id="AM406670">
    <property type="protein sequence ID" value="CAL96493.1"/>
    <property type="molecule type" value="Genomic_DNA"/>
</dbReference>
<dbReference type="Proteomes" id="UP000002588">
    <property type="component" value="Chromosome"/>
</dbReference>
<name>A1KCD7_AZOSB</name>
<protein>
    <recommendedName>
        <fullName evidence="1">DUF2169 domain-containing protein</fullName>
    </recommendedName>
</protein>
<evidence type="ECO:0000313" key="3">
    <source>
        <dbReference type="Proteomes" id="UP000002588"/>
    </source>
</evidence>
<proteinExistence type="predicted"/>
<evidence type="ECO:0000313" key="2">
    <source>
        <dbReference type="EMBL" id="CAL96493.1"/>
    </source>
</evidence>
<dbReference type="STRING" id="62928.azo3877"/>
<feature type="domain" description="DUF2169" evidence="1">
    <location>
        <begin position="22"/>
        <end position="313"/>
    </location>
</feature>
<sequence>MLQVVNPTPLPAVLSVFANPAGVECAYAAVKASFDVSSGEPRLAARQANFLATDVYWGDPATSSLRAAADLTLVKPGTDILLIGRAIAPAGAVSAMDVRLQVGPVSRSLRVFGDRRWVRQEQGWAISSPQPFERMPLRWELAFGGCGAQTDGTPPEYDARNPIGRGFIGSREEDFSDRPLPNIEDPGQLIATPADRPAPAGWAPIPPHWQPRQGWGGTYDANWQSQRAPYLPHDFDPRFFNVAPPGLVAPGHLEGGEAVCVEGCTASAPLRFELPRLDIGLTWDFDGRRIPAQARLDTVLIEPDQARLQMVWRAELAVDKRLTRLRQVAVNVRAAASQAAVIGR</sequence>
<dbReference type="InterPro" id="IPR018683">
    <property type="entry name" value="DUF2169"/>
</dbReference>
<reference evidence="2 3" key="1">
    <citation type="journal article" date="2006" name="Nat. Biotechnol.">
        <title>Complete genome of the mutualistic, N2-fixing grass endophyte Azoarcus sp. strain BH72.</title>
        <authorList>
            <person name="Krause A."/>
            <person name="Ramakumar A."/>
            <person name="Bartels D."/>
            <person name="Battistoni F."/>
            <person name="Bekel T."/>
            <person name="Boch J."/>
            <person name="Boehm M."/>
            <person name="Friedrich F."/>
            <person name="Hurek T."/>
            <person name="Krause L."/>
            <person name="Linke B."/>
            <person name="McHardy A.C."/>
            <person name="Sarkar A."/>
            <person name="Schneiker S."/>
            <person name="Syed A.A."/>
            <person name="Thauer R."/>
            <person name="Vorhoelter F.-J."/>
            <person name="Weidner S."/>
            <person name="Puehler A."/>
            <person name="Reinhold-Hurek B."/>
            <person name="Kaiser O."/>
            <person name="Goesmann A."/>
        </authorList>
    </citation>
    <scope>NUCLEOTIDE SEQUENCE [LARGE SCALE GENOMIC DNA]</scope>
    <source>
        <strain evidence="2 3">BH72</strain>
    </source>
</reference>
<keyword evidence="3" id="KW-1185">Reference proteome</keyword>